<comment type="caution">
    <text evidence="1">The sequence shown here is derived from an EMBL/GenBank/DDBJ whole genome shotgun (WGS) entry which is preliminary data.</text>
</comment>
<protein>
    <recommendedName>
        <fullName evidence="3">Nuclear transport factor 2 family protein</fullName>
    </recommendedName>
</protein>
<gene>
    <name evidence="1" type="ORF">tinsulaeT_34570</name>
</gene>
<keyword evidence="2" id="KW-1185">Reference proteome</keyword>
<organism evidence="1 2">
    <name type="scientific">Thalassotalea insulae</name>
    <dbReference type="NCBI Taxonomy" id="2056778"/>
    <lineage>
        <taxon>Bacteria</taxon>
        <taxon>Pseudomonadati</taxon>
        <taxon>Pseudomonadota</taxon>
        <taxon>Gammaproteobacteria</taxon>
        <taxon>Alteromonadales</taxon>
        <taxon>Colwelliaceae</taxon>
        <taxon>Thalassotalea</taxon>
    </lineage>
</organism>
<evidence type="ECO:0000313" key="1">
    <source>
        <dbReference type="EMBL" id="GLX80117.1"/>
    </source>
</evidence>
<name>A0ABQ6GZX6_9GAMM</name>
<dbReference type="Proteomes" id="UP001157186">
    <property type="component" value="Unassembled WGS sequence"/>
</dbReference>
<sequence>MVTETLENLFNQYQAAFAGYQLSDVADCYHLPCTLSTPDNMVVVLQKQQLDQVLNEIFQQLKQAQTKEIKVLRASYTLVNDEIVLACVDWAFINAEQQIFADFSAFYHLIKEGNSYKIVSVSSQQLSQSVALTNVLNIS</sequence>
<evidence type="ECO:0008006" key="3">
    <source>
        <dbReference type="Google" id="ProtNLM"/>
    </source>
</evidence>
<proteinExistence type="predicted"/>
<evidence type="ECO:0000313" key="2">
    <source>
        <dbReference type="Proteomes" id="UP001157186"/>
    </source>
</evidence>
<reference evidence="1 2" key="1">
    <citation type="submission" date="2023-03" db="EMBL/GenBank/DDBJ databases">
        <title>Draft genome sequence of Thalassotalea insulae KCTC 62186T.</title>
        <authorList>
            <person name="Sawabe T."/>
        </authorList>
    </citation>
    <scope>NUCLEOTIDE SEQUENCE [LARGE SCALE GENOMIC DNA]</scope>
    <source>
        <strain evidence="1 2">KCTC 62186</strain>
    </source>
</reference>
<accession>A0ABQ6GZX6</accession>
<dbReference type="EMBL" id="BSST01000001">
    <property type="protein sequence ID" value="GLX80117.1"/>
    <property type="molecule type" value="Genomic_DNA"/>
</dbReference>
<dbReference type="RefSeq" id="WP_284246079.1">
    <property type="nucleotide sequence ID" value="NZ_BSST01000001.1"/>
</dbReference>